<protein>
    <submittedName>
        <fullName evidence="2">Protein FAM13C</fullName>
    </submittedName>
</protein>
<dbReference type="EMBL" id="SOYY01000001">
    <property type="protein sequence ID" value="KAA0725598.1"/>
    <property type="molecule type" value="Genomic_DNA"/>
</dbReference>
<feature type="region of interest" description="Disordered" evidence="1">
    <location>
        <begin position="16"/>
        <end position="49"/>
    </location>
</feature>
<dbReference type="AlphaFoldDB" id="A0A5A9PV46"/>
<gene>
    <name evidence="2" type="ORF">E1301_Tti020208</name>
</gene>
<comment type="caution">
    <text evidence="2">The sequence shown here is derived from an EMBL/GenBank/DDBJ whole genome shotgun (WGS) entry which is preliminary data.</text>
</comment>
<sequence>MFCFCLQSSLMKLQSLEGDTSPSSDPSPEDSPPTLGFREERQHPSCNGVGEEKSLLDVRLADGECSSDLQQRPGPSRLIQHITDDNSPLPSPRCSSFSHSQRFNTDPESAPSPPCTQHLIMYEHTHMLGFHVLWGHSIDTMFFILYKLYIIFPIDFQ</sequence>
<accession>A0A5A9PV46</accession>
<name>A0A5A9PV46_9TELE</name>
<feature type="region of interest" description="Disordered" evidence="1">
    <location>
        <begin position="66"/>
        <end position="111"/>
    </location>
</feature>
<proteinExistence type="predicted"/>
<dbReference type="Proteomes" id="UP000324632">
    <property type="component" value="Chromosome 1"/>
</dbReference>
<evidence type="ECO:0000313" key="2">
    <source>
        <dbReference type="EMBL" id="KAA0725598.1"/>
    </source>
</evidence>
<keyword evidence="3" id="KW-1185">Reference proteome</keyword>
<evidence type="ECO:0000256" key="1">
    <source>
        <dbReference type="SAM" id="MobiDB-lite"/>
    </source>
</evidence>
<reference evidence="2 3" key="1">
    <citation type="journal article" date="2019" name="Mol. Ecol. Resour.">
        <title>Chromosome-level genome assembly of Triplophysa tibetana, a fish adapted to the harsh high-altitude environment of the Tibetan Plateau.</title>
        <authorList>
            <person name="Yang X."/>
            <person name="Liu H."/>
            <person name="Ma Z."/>
            <person name="Zou Y."/>
            <person name="Zou M."/>
            <person name="Mao Y."/>
            <person name="Li X."/>
            <person name="Wang H."/>
            <person name="Chen T."/>
            <person name="Wang W."/>
            <person name="Yang R."/>
        </authorList>
    </citation>
    <scope>NUCLEOTIDE SEQUENCE [LARGE SCALE GENOMIC DNA]</scope>
    <source>
        <strain evidence="2">TTIB1903HZAU</strain>
        <tissue evidence="2">Muscle</tissue>
    </source>
</reference>
<evidence type="ECO:0000313" key="3">
    <source>
        <dbReference type="Proteomes" id="UP000324632"/>
    </source>
</evidence>
<feature type="compositionally biased region" description="Polar residues" evidence="1">
    <location>
        <begin position="85"/>
        <end position="107"/>
    </location>
</feature>
<organism evidence="2 3">
    <name type="scientific">Triplophysa tibetana</name>
    <dbReference type="NCBI Taxonomy" id="1572043"/>
    <lineage>
        <taxon>Eukaryota</taxon>
        <taxon>Metazoa</taxon>
        <taxon>Chordata</taxon>
        <taxon>Craniata</taxon>
        <taxon>Vertebrata</taxon>
        <taxon>Euteleostomi</taxon>
        <taxon>Actinopterygii</taxon>
        <taxon>Neopterygii</taxon>
        <taxon>Teleostei</taxon>
        <taxon>Ostariophysi</taxon>
        <taxon>Cypriniformes</taxon>
        <taxon>Nemacheilidae</taxon>
        <taxon>Triplophysa</taxon>
    </lineage>
</organism>